<accession>A0A7W3MTG8</accession>
<evidence type="ECO:0000256" key="1">
    <source>
        <dbReference type="SAM" id="MobiDB-lite"/>
    </source>
</evidence>
<evidence type="ECO:0000313" key="3">
    <source>
        <dbReference type="Proteomes" id="UP000539313"/>
    </source>
</evidence>
<reference evidence="2 3" key="1">
    <citation type="submission" date="2020-08" db="EMBL/GenBank/DDBJ databases">
        <title>Sequencing the genomes of 1000 actinobacteria strains.</title>
        <authorList>
            <person name="Klenk H.-P."/>
        </authorList>
    </citation>
    <scope>NUCLEOTIDE SEQUENCE [LARGE SCALE GENOMIC DNA]</scope>
    <source>
        <strain evidence="2 3">DSM 45823</strain>
    </source>
</reference>
<name>A0A7W3MTG8_9ACTN</name>
<dbReference type="AlphaFoldDB" id="A0A7W3MTG8"/>
<feature type="region of interest" description="Disordered" evidence="1">
    <location>
        <begin position="16"/>
        <end position="39"/>
    </location>
</feature>
<proteinExistence type="predicted"/>
<sequence length="39" mass="4194">MSGFGLDDLMRGSEAYAAKPAEPVGHTEPSGNLRKAFER</sequence>
<dbReference type="Proteomes" id="UP000539313">
    <property type="component" value="Unassembled WGS sequence"/>
</dbReference>
<organism evidence="2 3">
    <name type="scientific">Thermomonospora cellulosilytica</name>
    <dbReference type="NCBI Taxonomy" id="1411118"/>
    <lineage>
        <taxon>Bacteria</taxon>
        <taxon>Bacillati</taxon>
        <taxon>Actinomycetota</taxon>
        <taxon>Actinomycetes</taxon>
        <taxon>Streptosporangiales</taxon>
        <taxon>Thermomonosporaceae</taxon>
        <taxon>Thermomonospora</taxon>
    </lineage>
</organism>
<comment type="caution">
    <text evidence="2">The sequence shown here is derived from an EMBL/GenBank/DDBJ whole genome shotgun (WGS) entry which is preliminary data.</text>
</comment>
<gene>
    <name evidence="2" type="ORF">HNR21_000461</name>
</gene>
<evidence type="ECO:0000313" key="2">
    <source>
        <dbReference type="EMBL" id="MBA9001579.1"/>
    </source>
</evidence>
<keyword evidence="3" id="KW-1185">Reference proteome</keyword>
<protein>
    <submittedName>
        <fullName evidence="2">Uncharacterized protein</fullName>
    </submittedName>
</protein>
<dbReference type="EMBL" id="JACJII010000001">
    <property type="protein sequence ID" value="MBA9001579.1"/>
    <property type="molecule type" value="Genomic_DNA"/>
</dbReference>